<keyword evidence="3" id="KW-1185">Reference proteome</keyword>
<dbReference type="InterPro" id="IPR012312">
    <property type="entry name" value="Hemerythrin-like"/>
</dbReference>
<sequence>MDKLYDLKTRDGLPENLRVLMDAFPREAWEPHPNFAGLVAFWLERHQMFRQLCEVMGTDAEAVVDGTMDPQKMKGRLSRYGSMLLQNLHGHHQIEDMHYFPALRPKDPRLDRGFDILDRDHHAMDGLLNRFSEGANGVLQDRVEAGVFREELAGFEALLRRHLADEEELIVPVILKFGPEGLH</sequence>
<feature type="domain" description="Hemerythrin-like" evidence="1">
    <location>
        <begin position="39"/>
        <end position="173"/>
    </location>
</feature>
<gene>
    <name evidence="2" type="ORF">J5474_09320</name>
</gene>
<dbReference type="RefSeq" id="WP_209360633.1">
    <property type="nucleotide sequence ID" value="NZ_JAGISH010000004.1"/>
</dbReference>
<dbReference type="AlphaFoldDB" id="A0A940S053"/>
<comment type="caution">
    <text evidence="2">The sequence shown here is derived from an EMBL/GenBank/DDBJ whole genome shotgun (WGS) entry which is preliminary data.</text>
</comment>
<dbReference type="Proteomes" id="UP000675940">
    <property type="component" value="Unassembled WGS sequence"/>
</dbReference>
<proteinExistence type="predicted"/>
<reference evidence="2" key="1">
    <citation type="submission" date="2021-03" db="EMBL/GenBank/DDBJ databases">
        <title>Sagittula salina sp. nov. strain M10.9X isolated from the marine waste.</title>
        <authorList>
            <person name="Satari L."/>
            <person name="Molina-Menor E."/>
            <person name="Vidal-Verdu A."/>
            <person name="Pascual J."/>
            <person name="Pereto J."/>
            <person name="Porcar M."/>
        </authorList>
    </citation>
    <scope>NUCLEOTIDE SEQUENCE</scope>
    <source>
        <strain evidence="2">M10.9X</strain>
    </source>
</reference>
<protein>
    <submittedName>
        <fullName evidence="2">Hemerythrin domain-containing protein</fullName>
    </submittedName>
</protein>
<dbReference type="CDD" id="cd12108">
    <property type="entry name" value="Hr-like"/>
    <property type="match status" value="1"/>
</dbReference>
<dbReference type="EMBL" id="JAGISH010000004">
    <property type="protein sequence ID" value="MBP0482688.1"/>
    <property type="molecule type" value="Genomic_DNA"/>
</dbReference>
<name>A0A940S053_9RHOB</name>
<evidence type="ECO:0000313" key="2">
    <source>
        <dbReference type="EMBL" id="MBP0482688.1"/>
    </source>
</evidence>
<accession>A0A940S053</accession>
<evidence type="ECO:0000313" key="3">
    <source>
        <dbReference type="Proteomes" id="UP000675940"/>
    </source>
</evidence>
<organism evidence="2 3">
    <name type="scientific">Sagittula salina</name>
    <dbReference type="NCBI Taxonomy" id="2820268"/>
    <lineage>
        <taxon>Bacteria</taxon>
        <taxon>Pseudomonadati</taxon>
        <taxon>Pseudomonadota</taxon>
        <taxon>Alphaproteobacteria</taxon>
        <taxon>Rhodobacterales</taxon>
        <taxon>Roseobacteraceae</taxon>
        <taxon>Sagittula</taxon>
    </lineage>
</organism>
<dbReference type="Gene3D" id="1.20.120.520">
    <property type="entry name" value="nmb1532 protein domain like"/>
    <property type="match status" value="1"/>
</dbReference>
<evidence type="ECO:0000259" key="1">
    <source>
        <dbReference type="Pfam" id="PF01814"/>
    </source>
</evidence>
<dbReference type="Pfam" id="PF01814">
    <property type="entry name" value="Hemerythrin"/>
    <property type="match status" value="1"/>
</dbReference>